<dbReference type="InterPro" id="IPR008622">
    <property type="entry name" value="FliT"/>
</dbReference>
<comment type="subcellular location">
    <subcellularLocation>
        <location evidence="1">Cytoplasm</location>
        <location evidence="1">Cytosol</location>
    </subcellularLocation>
</comment>
<keyword evidence="6" id="KW-0969">Cilium</keyword>
<evidence type="ECO:0000256" key="5">
    <source>
        <dbReference type="ARBA" id="ARBA00093797"/>
    </source>
</evidence>
<keyword evidence="4" id="KW-0143">Chaperone</keyword>
<reference evidence="6 7" key="1">
    <citation type="submission" date="2023-03" db="EMBL/GenBank/DDBJ databases">
        <title>Novel Species.</title>
        <authorList>
            <person name="Ma S."/>
        </authorList>
    </citation>
    <scope>NUCLEOTIDE SEQUENCE [LARGE SCALE GENOMIC DNA]</scope>
    <source>
        <strain evidence="6 7">B11</strain>
    </source>
</reference>
<keyword evidence="3" id="KW-1005">Bacterial flagellum biogenesis</keyword>
<protein>
    <recommendedName>
        <fullName evidence="5">Flagellar protein FliT</fullName>
    </recommendedName>
</protein>
<keyword evidence="7" id="KW-1185">Reference proteome</keyword>
<proteinExistence type="predicted"/>
<evidence type="ECO:0000256" key="1">
    <source>
        <dbReference type="ARBA" id="ARBA00004514"/>
    </source>
</evidence>
<evidence type="ECO:0000256" key="4">
    <source>
        <dbReference type="ARBA" id="ARBA00023186"/>
    </source>
</evidence>
<evidence type="ECO:0000313" key="7">
    <source>
        <dbReference type="Proteomes" id="UP001461341"/>
    </source>
</evidence>
<evidence type="ECO:0000313" key="6">
    <source>
        <dbReference type="EMBL" id="WZL75954.1"/>
    </source>
</evidence>
<evidence type="ECO:0000256" key="3">
    <source>
        <dbReference type="ARBA" id="ARBA00022795"/>
    </source>
</evidence>
<sequence length="116" mass="13256">MLLLEKMRDLSLSILEEFKKGDLENLALYLRERDTLIKAVGNLASDPAILEDAPKALGLIREILRIDEEIKGLIKERIQVLAQEAGQMRKEVEALRKFRSTMSETASQSRFVDRKS</sequence>
<dbReference type="Pfam" id="PF05400">
    <property type="entry name" value="FliT"/>
    <property type="match status" value="1"/>
</dbReference>
<gene>
    <name evidence="6" type="ORF">QBE54_10275</name>
</gene>
<dbReference type="Proteomes" id="UP001461341">
    <property type="component" value="Chromosome"/>
</dbReference>
<name>A0ABZ2YAF3_9BACT</name>
<organism evidence="6 7">
    <name type="scientific">Thermatribacter velox</name>
    <dbReference type="NCBI Taxonomy" id="3039681"/>
    <lineage>
        <taxon>Bacteria</taxon>
        <taxon>Pseudomonadati</taxon>
        <taxon>Atribacterota</taxon>
        <taxon>Atribacteria</taxon>
        <taxon>Atribacterales</taxon>
        <taxon>Thermatribacteraceae</taxon>
        <taxon>Thermatribacter</taxon>
    </lineage>
</organism>
<dbReference type="EMBL" id="CP121689">
    <property type="protein sequence ID" value="WZL75954.1"/>
    <property type="molecule type" value="Genomic_DNA"/>
</dbReference>
<dbReference type="RefSeq" id="WP_369018107.1">
    <property type="nucleotide sequence ID" value="NZ_CP121689.1"/>
</dbReference>
<keyword evidence="6" id="KW-0282">Flagellum</keyword>
<keyword evidence="6" id="KW-0966">Cell projection</keyword>
<accession>A0ABZ2YAF3</accession>
<keyword evidence="2" id="KW-0963">Cytoplasm</keyword>
<evidence type="ECO:0000256" key="2">
    <source>
        <dbReference type="ARBA" id="ARBA00022490"/>
    </source>
</evidence>